<dbReference type="PANTHER" id="PTHR38687">
    <property type="entry name" value="CELL DIVISION PROTEIN DEDD-RELATED"/>
    <property type="match status" value="1"/>
</dbReference>
<dbReference type="Gene3D" id="3.30.70.1070">
    <property type="entry name" value="Sporulation related repeat"/>
    <property type="match status" value="1"/>
</dbReference>
<keyword evidence="3" id="KW-1185">Reference proteome</keyword>
<organism evidence="2 3">
    <name type="scientific">Psychrosphaera aquimarina</name>
    <dbReference type="NCBI Taxonomy" id="2044854"/>
    <lineage>
        <taxon>Bacteria</taxon>
        <taxon>Pseudomonadati</taxon>
        <taxon>Pseudomonadota</taxon>
        <taxon>Gammaproteobacteria</taxon>
        <taxon>Alteromonadales</taxon>
        <taxon>Pseudoalteromonadaceae</taxon>
        <taxon>Psychrosphaera</taxon>
    </lineage>
</organism>
<dbReference type="PROSITE" id="PS51724">
    <property type="entry name" value="SPOR"/>
    <property type="match status" value="1"/>
</dbReference>
<feature type="domain" description="SPOR" evidence="1">
    <location>
        <begin position="140"/>
        <end position="219"/>
    </location>
</feature>
<evidence type="ECO:0000313" key="3">
    <source>
        <dbReference type="Proteomes" id="UP001257914"/>
    </source>
</evidence>
<dbReference type="InterPro" id="IPR007730">
    <property type="entry name" value="SPOR-like_dom"/>
</dbReference>
<accession>A0ABU3QZA3</accession>
<name>A0ABU3QZA3_9GAMM</name>
<comment type="caution">
    <text evidence="2">The sequence shown here is derived from an EMBL/GenBank/DDBJ whole genome shotgun (WGS) entry which is preliminary data.</text>
</comment>
<reference evidence="2 3" key="1">
    <citation type="submission" date="2023-10" db="EMBL/GenBank/DDBJ databases">
        <title>Psychrosphaera aquimaarina strain SW33 isolated from seawater.</title>
        <authorList>
            <person name="Bayburt H."/>
            <person name="Kim J.M."/>
            <person name="Choi B.J."/>
            <person name="Jeon C.O."/>
        </authorList>
    </citation>
    <scope>NUCLEOTIDE SEQUENCE [LARGE SCALE GENOMIC DNA]</scope>
    <source>
        <strain evidence="2 3">KCTC 52743</strain>
    </source>
</reference>
<dbReference type="PANTHER" id="PTHR38687:SF1">
    <property type="entry name" value="CELL DIVISION PROTEIN DEDD"/>
    <property type="match status" value="1"/>
</dbReference>
<dbReference type="Pfam" id="PF05036">
    <property type="entry name" value="SPOR"/>
    <property type="match status" value="1"/>
</dbReference>
<evidence type="ECO:0000259" key="1">
    <source>
        <dbReference type="PROSITE" id="PS51724"/>
    </source>
</evidence>
<dbReference type="Proteomes" id="UP001257914">
    <property type="component" value="Unassembled WGS sequence"/>
</dbReference>
<dbReference type="InterPro" id="IPR036680">
    <property type="entry name" value="SPOR-like_sf"/>
</dbReference>
<gene>
    <name evidence="2" type="ORF">RT723_06975</name>
</gene>
<dbReference type="SUPFAM" id="SSF110997">
    <property type="entry name" value="Sporulation related repeat"/>
    <property type="match status" value="1"/>
</dbReference>
<proteinExistence type="predicted"/>
<dbReference type="RefSeq" id="WP_315946444.1">
    <property type="nucleotide sequence ID" value="NZ_JAWCUA010000007.1"/>
</dbReference>
<dbReference type="InterPro" id="IPR052521">
    <property type="entry name" value="Cell_div_SPOR-domain"/>
</dbReference>
<evidence type="ECO:0000313" key="2">
    <source>
        <dbReference type="EMBL" id="MDU0112744.1"/>
    </source>
</evidence>
<protein>
    <submittedName>
        <fullName evidence="2">SPOR domain-containing protein</fullName>
    </submittedName>
</protein>
<dbReference type="EMBL" id="JAWCUA010000007">
    <property type="protein sequence ID" value="MDU0112744.1"/>
    <property type="molecule type" value="Genomic_DNA"/>
</dbReference>
<sequence length="223" mass="24930">MTDLIKQRVVGMLLVLIAGIVFLPDLLDGKKEQTKEEFKKIPVRPQVEASPIVTEFPTEEVLNAIKKAPKVVELKADDDSTEVEDDKVEVNNQEPVAQVNTETDKVSTVANEDKTKDVKTVLTKMDNIKPEKVVKPVQADFEKNAWILQLGSFKHKENVDALKKRLTDAGFKVFIKPVETKAGVLSKVFVGPELERKNLEKAQLTLKELTGLDGKITQFDPIN</sequence>